<dbReference type="Pfam" id="PF18890">
    <property type="entry name" value="FANCL_d2"/>
    <property type="match status" value="1"/>
</dbReference>
<evidence type="ECO:0000259" key="1">
    <source>
        <dbReference type="Pfam" id="PF09765"/>
    </source>
</evidence>
<evidence type="ECO:0000313" key="5">
    <source>
        <dbReference type="EMBL" id="CAI8033249.1"/>
    </source>
</evidence>
<protein>
    <submittedName>
        <fullName evidence="5">E3 ubiquitin-protein ligase FANCL</fullName>
    </submittedName>
</protein>
<dbReference type="PANTHER" id="PTHR13206">
    <property type="entry name" value="UBIQUITIN LIGASE PROTEIN PHF9 FANCONI ANEMIA GROUP L PROTEIN"/>
    <property type="match status" value="1"/>
</dbReference>
<reference evidence="5" key="1">
    <citation type="submission" date="2023-03" db="EMBL/GenBank/DDBJ databases">
        <authorList>
            <person name="Steffen K."/>
            <person name="Cardenas P."/>
        </authorList>
    </citation>
    <scope>NUCLEOTIDE SEQUENCE</scope>
</reference>
<feature type="domain" description="Fanconi anemia complex subunit FancL WD-repeat containing" evidence="1">
    <location>
        <begin position="41"/>
        <end position="124"/>
    </location>
</feature>
<dbReference type="InterPro" id="IPR043898">
    <property type="entry name" value="FANCL_d2"/>
</dbReference>
<dbReference type="SUPFAM" id="SSF57850">
    <property type="entry name" value="RING/U-box"/>
    <property type="match status" value="1"/>
</dbReference>
<dbReference type="InterPro" id="IPR026850">
    <property type="entry name" value="FANCL_C"/>
</dbReference>
<evidence type="ECO:0000259" key="4">
    <source>
        <dbReference type="Pfam" id="PF18891"/>
    </source>
</evidence>
<dbReference type="Pfam" id="PF11793">
    <property type="entry name" value="FANCL_C"/>
    <property type="match status" value="1"/>
</dbReference>
<dbReference type="Pfam" id="PF18891">
    <property type="entry name" value="FANCL_d3"/>
    <property type="match status" value="1"/>
</dbReference>
<dbReference type="Gene3D" id="3.30.40.10">
    <property type="entry name" value="Zinc/RING finger domain, C3HC4 (zinc finger)"/>
    <property type="match status" value="1"/>
</dbReference>
<feature type="domain" description="FANCL UBC-like" evidence="4">
    <location>
        <begin position="232"/>
        <end position="328"/>
    </location>
</feature>
<dbReference type="InterPro" id="IPR019162">
    <property type="entry name" value="FancL_WD-rpt_cont_dom"/>
</dbReference>
<sequence length="406" mass="46133">MMGVATRACARRNRFQLLRTVCECSCLSFSNSCMQQGVRVSDVCPLLLSLSPHGRYYRGYLSIDGRDFAFALTLPSSGELKDARIECDWLLAQMLRGKEALLQKLLQESEDEASFLMKLKQILTHTSSSPGLAPPPPPRHPAHYTQLLADLDTIGWKRVTRVSQDFSQLTITTLDGKQREHVFTVHMAQKEEEAPTITCDLPIPFKPSWTGKTTLPQMLERFEEQLKVHQVFWDVMDQLDRETWVLEPQQPKPDSICRRIVVCSNVSLYVSVDPSRPLSLPEFKFLGPEHVVGPIRRRMLAKVPHWDSSGQLTVKENLENLMDLKLPGPEESQQEGFCGECGVCYAYQLEGLVPEVVCDNAHCNQPFHFACLLEWLQTLPTTRQSFGVLFGECPYCNHQISVKLQR</sequence>
<dbReference type="GO" id="GO:0006513">
    <property type="term" value="P:protein monoubiquitination"/>
    <property type="evidence" value="ECO:0007669"/>
    <property type="project" value="TreeGrafter"/>
</dbReference>
<dbReference type="Gene3D" id="3.10.110.20">
    <property type="entry name" value="RWD domain-like"/>
    <property type="match status" value="1"/>
</dbReference>
<gene>
    <name evidence="5" type="ORF">GBAR_LOCUS18754</name>
</gene>
<dbReference type="InterPro" id="IPR043003">
    <property type="entry name" value="FANCL_d3_sf"/>
</dbReference>
<name>A0AA35WUG5_GEOBA</name>
<dbReference type="InterPro" id="IPR016135">
    <property type="entry name" value="UBQ-conjugating_enzyme/RWD"/>
</dbReference>
<dbReference type="AlphaFoldDB" id="A0AA35WUG5"/>
<dbReference type="InterPro" id="IPR026848">
    <property type="entry name" value="Fancl"/>
</dbReference>
<dbReference type="Gene3D" id="3.10.110.10">
    <property type="entry name" value="Ubiquitin Conjugating Enzyme"/>
    <property type="match status" value="1"/>
</dbReference>
<dbReference type="GO" id="GO:0043240">
    <property type="term" value="C:Fanconi anaemia nuclear complex"/>
    <property type="evidence" value="ECO:0007669"/>
    <property type="project" value="InterPro"/>
</dbReference>
<dbReference type="GO" id="GO:0061630">
    <property type="term" value="F:ubiquitin protein ligase activity"/>
    <property type="evidence" value="ECO:0007669"/>
    <property type="project" value="TreeGrafter"/>
</dbReference>
<comment type="caution">
    <text evidence="5">The sequence shown here is derived from an EMBL/GenBank/DDBJ whole genome shotgun (WGS) entry which is preliminary data.</text>
</comment>
<dbReference type="CDD" id="cd23832">
    <property type="entry name" value="DRWD-C_FANCL"/>
    <property type="match status" value="1"/>
</dbReference>
<dbReference type="GO" id="GO:0036297">
    <property type="term" value="P:interstrand cross-link repair"/>
    <property type="evidence" value="ECO:0007669"/>
    <property type="project" value="InterPro"/>
</dbReference>
<dbReference type="InterPro" id="IPR013083">
    <property type="entry name" value="Znf_RING/FYVE/PHD"/>
</dbReference>
<dbReference type="CDD" id="cd16490">
    <property type="entry name" value="RING-CH-C4HC3_FANCL"/>
    <property type="match status" value="1"/>
</dbReference>
<dbReference type="CDD" id="cd23786">
    <property type="entry name" value="ELF_FANCL"/>
    <property type="match status" value="1"/>
</dbReference>
<feature type="domain" description="FANCL UBC-like" evidence="3">
    <location>
        <begin position="142"/>
        <end position="227"/>
    </location>
</feature>
<evidence type="ECO:0000259" key="2">
    <source>
        <dbReference type="Pfam" id="PF11793"/>
    </source>
</evidence>
<proteinExistence type="predicted"/>
<dbReference type="InterPro" id="IPR044037">
    <property type="entry name" value="FANCL_d3"/>
</dbReference>
<feature type="domain" description="FANCL C-terminal" evidence="2">
    <location>
        <begin position="340"/>
        <end position="403"/>
    </location>
</feature>
<keyword evidence="6" id="KW-1185">Reference proteome</keyword>
<dbReference type="Proteomes" id="UP001174909">
    <property type="component" value="Unassembled WGS sequence"/>
</dbReference>
<dbReference type="PANTHER" id="PTHR13206:SF0">
    <property type="entry name" value="E3 UBIQUITIN-PROTEIN LIGASE FANCL"/>
    <property type="match status" value="1"/>
</dbReference>
<organism evidence="5 6">
    <name type="scientific">Geodia barretti</name>
    <name type="common">Barrett's horny sponge</name>
    <dbReference type="NCBI Taxonomy" id="519541"/>
    <lineage>
        <taxon>Eukaryota</taxon>
        <taxon>Metazoa</taxon>
        <taxon>Porifera</taxon>
        <taxon>Demospongiae</taxon>
        <taxon>Heteroscleromorpha</taxon>
        <taxon>Tetractinellida</taxon>
        <taxon>Astrophorina</taxon>
        <taxon>Geodiidae</taxon>
        <taxon>Geodia</taxon>
    </lineage>
</organism>
<evidence type="ECO:0000259" key="3">
    <source>
        <dbReference type="Pfam" id="PF18890"/>
    </source>
</evidence>
<accession>A0AA35WUG5</accession>
<dbReference type="SMART" id="SM01197">
    <property type="entry name" value="FANCL_C"/>
    <property type="match status" value="1"/>
</dbReference>
<dbReference type="Pfam" id="PF09765">
    <property type="entry name" value="FANCL_d1"/>
    <property type="match status" value="1"/>
</dbReference>
<dbReference type="CDD" id="cd23831">
    <property type="entry name" value="DRWD-N_FANCL"/>
    <property type="match status" value="1"/>
</dbReference>
<evidence type="ECO:0000313" key="6">
    <source>
        <dbReference type="Proteomes" id="UP001174909"/>
    </source>
</evidence>
<dbReference type="EMBL" id="CASHTH010002650">
    <property type="protein sequence ID" value="CAI8033249.1"/>
    <property type="molecule type" value="Genomic_DNA"/>
</dbReference>